<accession>A0AAD9FF73</accession>
<dbReference type="EMBL" id="JASDAP010000007">
    <property type="protein sequence ID" value="KAK1899509.1"/>
    <property type="molecule type" value="Genomic_DNA"/>
</dbReference>
<keyword evidence="3" id="KW-1185">Reference proteome</keyword>
<dbReference type="AlphaFoldDB" id="A0AAD9FF73"/>
<feature type="region of interest" description="Disordered" evidence="1">
    <location>
        <begin position="124"/>
        <end position="146"/>
    </location>
</feature>
<gene>
    <name evidence="2" type="ORF">KUDE01_000300</name>
</gene>
<sequence>MESDLQPREVVVLHLSQQVAALLQRKVKDVPALGECWRSSSDCEDQALCGSLTSLTQVAREIKRLAGERAKDKDICLLASATDVAILGPVLVDEDINGHSCRNCRDGHILPEIATPGPIWIGEASPALTPSTSGADTLRDSEEMHK</sequence>
<keyword evidence="2" id="KW-0269">Exonuclease</keyword>
<name>A0AAD9FF73_DISEL</name>
<proteinExistence type="predicted"/>
<keyword evidence="2" id="KW-0378">Hydrolase</keyword>
<keyword evidence="2" id="KW-0540">Nuclease</keyword>
<evidence type="ECO:0000313" key="3">
    <source>
        <dbReference type="Proteomes" id="UP001228049"/>
    </source>
</evidence>
<dbReference type="GO" id="GO:0004527">
    <property type="term" value="F:exonuclease activity"/>
    <property type="evidence" value="ECO:0007669"/>
    <property type="project" value="UniProtKB-KW"/>
</dbReference>
<protein>
    <submittedName>
        <fullName evidence="2">DIS3-like exonuclease 2</fullName>
    </submittedName>
</protein>
<reference evidence="2" key="1">
    <citation type="submission" date="2023-04" db="EMBL/GenBank/DDBJ databases">
        <title>Chromosome-level genome of Chaenocephalus aceratus.</title>
        <authorList>
            <person name="Park H."/>
        </authorList>
    </citation>
    <scope>NUCLEOTIDE SEQUENCE</scope>
    <source>
        <strain evidence="2">DE</strain>
        <tissue evidence="2">Muscle</tissue>
    </source>
</reference>
<comment type="caution">
    <text evidence="2">The sequence shown here is derived from an EMBL/GenBank/DDBJ whole genome shotgun (WGS) entry which is preliminary data.</text>
</comment>
<evidence type="ECO:0000256" key="1">
    <source>
        <dbReference type="SAM" id="MobiDB-lite"/>
    </source>
</evidence>
<feature type="compositionally biased region" description="Basic and acidic residues" evidence="1">
    <location>
        <begin position="137"/>
        <end position="146"/>
    </location>
</feature>
<dbReference type="Proteomes" id="UP001228049">
    <property type="component" value="Unassembled WGS sequence"/>
</dbReference>
<organism evidence="2 3">
    <name type="scientific">Dissostichus eleginoides</name>
    <name type="common">Patagonian toothfish</name>
    <name type="synonym">Dissostichus amissus</name>
    <dbReference type="NCBI Taxonomy" id="100907"/>
    <lineage>
        <taxon>Eukaryota</taxon>
        <taxon>Metazoa</taxon>
        <taxon>Chordata</taxon>
        <taxon>Craniata</taxon>
        <taxon>Vertebrata</taxon>
        <taxon>Euteleostomi</taxon>
        <taxon>Actinopterygii</taxon>
        <taxon>Neopterygii</taxon>
        <taxon>Teleostei</taxon>
        <taxon>Neoteleostei</taxon>
        <taxon>Acanthomorphata</taxon>
        <taxon>Eupercaria</taxon>
        <taxon>Perciformes</taxon>
        <taxon>Notothenioidei</taxon>
        <taxon>Nototheniidae</taxon>
        <taxon>Dissostichus</taxon>
    </lineage>
</organism>
<evidence type="ECO:0000313" key="2">
    <source>
        <dbReference type="EMBL" id="KAK1899509.1"/>
    </source>
</evidence>